<dbReference type="STRING" id="1036808.A0A0C3DBV2"/>
<proteinExistence type="predicted"/>
<dbReference type="HOGENOM" id="CLU_994533_0_0_1"/>
<dbReference type="InterPro" id="IPR027652">
    <property type="entry name" value="PRP8"/>
</dbReference>
<dbReference type="OrthoDB" id="3256191at2759"/>
<evidence type="ECO:0000259" key="1">
    <source>
        <dbReference type="Pfam" id="PF08082"/>
    </source>
</evidence>
<reference evidence="3" key="2">
    <citation type="submission" date="2015-01" db="EMBL/GenBank/DDBJ databases">
        <title>Evolutionary Origins and Diversification of the Mycorrhizal Mutualists.</title>
        <authorList>
            <consortium name="DOE Joint Genome Institute"/>
            <consortium name="Mycorrhizal Genomics Consortium"/>
            <person name="Kohler A."/>
            <person name="Kuo A."/>
            <person name="Nagy L.G."/>
            <person name="Floudas D."/>
            <person name="Copeland A."/>
            <person name="Barry K.W."/>
            <person name="Cichocki N."/>
            <person name="Veneault-Fourrey C."/>
            <person name="LaButti K."/>
            <person name="Lindquist E.A."/>
            <person name="Lipzen A."/>
            <person name="Lundell T."/>
            <person name="Morin E."/>
            <person name="Murat C."/>
            <person name="Riley R."/>
            <person name="Ohm R."/>
            <person name="Sun H."/>
            <person name="Tunlid A."/>
            <person name="Henrissat B."/>
            <person name="Grigoriev I.V."/>
            <person name="Hibbett D.S."/>
            <person name="Martin F."/>
        </authorList>
    </citation>
    <scope>NUCLEOTIDE SEQUENCE [LARGE SCALE GENOMIC DNA]</scope>
    <source>
        <strain evidence="3">Foug A</strain>
    </source>
</reference>
<dbReference type="AlphaFoldDB" id="A0A0C3DBV2"/>
<accession>A0A0C3DBV2</accession>
<dbReference type="Pfam" id="PF08082">
    <property type="entry name" value="PRO8NT"/>
    <property type="match status" value="1"/>
</dbReference>
<gene>
    <name evidence="2" type="ORF">SCLCIDRAFT_28212</name>
</gene>
<evidence type="ECO:0000313" key="2">
    <source>
        <dbReference type="EMBL" id="KIM58175.1"/>
    </source>
</evidence>
<dbReference type="PANTHER" id="PTHR11140:SF0">
    <property type="entry name" value="PRE-MRNA-PROCESSING-SPLICING FACTOR 8"/>
    <property type="match status" value="1"/>
</dbReference>
<dbReference type="Proteomes" id="UP000053989">
    <property type="component" value="Unassembled WGS sequence"/>
</dbReference>
<evidence type="ECO:0000313" key="3">
    <source>
        <dbReference type="Proteomes" id="UP000053989"/>
    </source>
</evidence>
<sequence length="280" mass="32098">MHPQRTGVIGPLTIRICVHVGQQGHVPVFICLLTSILFIWLCSHTHQQQQSNTLGTVGQQHGYDRIYHSTPKKREGSYINMGKQDLPPEHVRKIIKDHGDISNHKFHNNKRVHLSALKDMPHAVMKLLKNIPHPWERACKVPVLYHITGAITFVNEIHHVIKPVYHAQWSTIWLAMCREKQDRRHFKRMCFPPFDDEEPPLDCGENVWSMTRRKSMVLPTAISPLPSLLWGTCTSQRTLYSPTGLTIMPATFSTKNHSSLPKALSGHPPRAHFTLRLARQ</sequence>
<dbReference type="GO" id="GO:0000244">
    <property type="term" value="P:spliceosomal tri-snRNP complex assembly"/>
    <property type="evidence" value="ECO:0007669"/>
    <property type="project" value="TreeGrafter"/>
</dbReference>
<dbReference type="GO" id="GO:0030623">
    <property type="term" value="F:U5 snRNA binding"/>
    <property type="evidence" value="ECO:0007669"/>
    <property type="project" value="TreeGrafter"/>
</dbReference>
<organism evidence="2 3">
    <name type="scientific">Scleroderma citrinum Foug A</name>
    <dbReference type="NCBI Taxonomy" id="1036808"/>
    <lineage>
        <taxon>Eukaryota</taxon>
        <taxon>Fungi</taxon>
        <taxon>Dikarya</taxon>
        <taxon>Basidiomycota</taxon>
        <taxon>Agaricomycotina</taxon>
        <taxon>Agaricomycetes</taxon>
        <taxon>Agaricomycetidae</taxon>
        <taxon>Boletales</taxon>
        <taxon>Sclerodermatineae</taxon>
        <taxon>Sclerodermataceae</taxon>
        <taxon>Scleroderma</taxon>
    </lineage>
</organism>
<dbReference type="GO" id="GO:0005682">
    <property type="term" value="C:U5 snRNP"/>
    <property type="evidence" value="ECO:0007669"/>
    <property type="project" value="TreeGrafter"/>
</dbReference>
<dbReference type="GO" id="GO:0030619">
    <property type="term" value="F:U1 snRNA binding"/>
    <property type="evidence" value="ECO:0007669"/>
    <property type="project" value="TreeGrafter"/>
</dbReference>
<dbReference type="GO" id="GO:0071013">
    <property type="term" value="C:catalytic step 2 spliceosome"/>
    <property type="evidence" value="ECO:0007669"/>
    <property type="project" value="TreeGrafter"/>
</dbReference>
<keyword evidence="3" id="KW-1185">Reference proteome</keyword>
<reference evidence="2 3" key="1">
    <citation type="submission" date="2014-04" db="EMBL/GenBank/DDBJ databases">
        <authorList>
            <consortium name="DOE Joint Genome Institute"/>
            <person name="Kuo A."/>
            <person name="Kohler A."/>
            <person name="Nagy L.G."/>
            <person name="Floudas D."/>
            <person name="Copeland A."/>
            <person name="Barry K.W."/>
            <person name="Cichocki N."/>
            <person name="Veneault-Fourrey C."/>
            <person name="LaButti K."/>
            <person name="Lindquist E.A."/>
            <person name="Lipzen A."/>
            <person name="Lundell T."/>
            <person name="Morin E."/>
            <person name="Murat C."/>
            <person name="Sun H."/>
            <person name="Tunlid A."/>
            <person name="Henrissat B."/>
            <person name="Grigoriev I.V."/>
            <person name="Hibbett D.S."/>
            <person name="Martin F."/>
            <person name="Nordberg H.P."/>
            <person name="Cantor M.N."/>
            <person name="Hua S.X."/>
        </authorList>
    </citation>
    <scope>NUCLEOTIDE SEQUENCE [LARGE SCALE GENOMIC DNA]</scope>
    <source>
        <strain evidence="2 3">Foug A</strain>
    </source>
</reference>
<dbReference type="GO" id="GO:0030620">
    <property type="term" value="F:U2 snRNA binding"/>
    <property type="evidence" value="ECO:0007669"/>
    <property type="project" value="TreeGrafter"/>
</dbReference>
<dbReference type="GO" id="GO:0017070">
    <property type="term" value="F:U6 snRNA binding"/>
    <property type="evidence" value="ECO:0007669"/>
    <property type="project" value="TreeGrafter"/>
</dbReference>
<dbReference type="InParanoid" id="A0A0C3DBV2"/>
<name>A0A0C3DBV2_9AGAM</name>
<dbReference type="GO" id="GO:0097157">
    <property type="term" value="F:pre-mRNA intronic binding"/>
    <property type="evidence" value="ECO:0007669"/>
    <property type="project" value="TreeGrafter"/>
</dbReference>
<dbReference type="EMBL" id="KN822089">
    <property type="protein sequence ID" value="KIM58175.1"/>
    <property type="molecule type" value="Genomic_DNA"/>
</dbReference>
<dbReference type="InterPro" id="IPR012591">
    <property type="entry name" value="PRO8NT"/>
</dbReference>
<protein>
    <recommendedName>
        <fullName evidence="1">PRO8NT domain-containing protein</fullName>
    </recommendedName>
</protein>
<dbReference type="PANTHER" id="PTHR11140">
    <property type="entry name" value="PRE-MRNA SPLICING FACTOR PRP8"/>
    <property type="match status" value="1"/>
</dbReference>
<feature type="domain" description="PRO8NT" evidence="1">
    <location>
        <begin position="83"/>
        <end position="214"/>
    </location>
</feature>